<proteinExistence type="predicted"/>
<keyword evidence="2" id="KW-1185">Reference proteome</keyword>
<name>A0A2T6B3V9_9RHOB</name>
<accession>A0A2T6B3V9</accession>
<organism evidence="1 2">
    <name type="scientific">Allosediminivita pacifica</name>
    <dbReference type="NCBI Taxonomy" id="1267769"/>
    <lineage>
        <taxon>Bacteria</taxon>
        <taxon>Pseudomonadati</taxon>
        <taxon>Pseudomonadota</taxon>
        <taxon>Alphaproteobacteria</taxon>
        <taxon>Rhodobacterales</taxon>
        <taxon>Paracoccaceae</taxon>
        <taxon>Allosediminivita</taxon>
    </lineage>
</organism>
<evidence type="ECO:0000313" key="1">
    <source>
        <dbReference type="EMBL" id="PTX50715.1"/>
    </source>
</evidence>
<dbReference type="Proteomes" id="UP000244069">
    <property type="component" value="Unassembled WGS sequence"/>
</dbReference>
<gene>
    <name evidence="1" type="ORF">C8N44_10470</name>
</gene>
<evidence type="ECO:0000313" key="2">
    <source>
        <dbReference type="Proteomes" id="UP000244069"/>
    </source>
</evidence>
<dbReference type="EMBL" id="QBKN01000004">
    <property type="protein sequence ID" value="PTX50715.1"/>
    <property type="molecule type" value="Genomic_DNA"/>
</dbReference>
<dbReference type="RefSeq" id="WP_244640982.1">
    <property type="nucleotide sequence ID" value="NZ_BMEZ01000004.1"/>
</dbReference>
<sequence length="149" mass="15669">MRFETLQAASGGLRGPERRVIAVLRAGVAGGTALEALKQDLGEALGAGRAAACLAGFAGMRDIIRRHGWHVPVVLPEDAQGWSEDELSLARFVLAASEQQRDVALAEASFLVSPMGLLPLLEAGMQAGLPLLCEECRARLALQGPMGRA</sequence>
<dbReference type="AlphaFoldDB" id="A0A2T6B3V9"/>
<reference evidence="1 2" key="1">
    <citation type="submission" date="2018-04" db="EMBL/GenBank/DDBJ databases">
        <title>Genomic Encyclopedia of Archaeal and Bacterial Type Strains, Phase II (KMG-II): from individual species to whole genera.</title>
        <authorList>
            <person name="Goeker M."/>
        </authorList>
    </citation>
    <scope>NUCLEOTIDE SEQUENCE [LARGE SCALE GENOMIC DNA]</scope>
    <source>
        <strain evidence="1 2">DSM 29329</strain>
    </source>
</reference>
<protein>
    <submittedName>
        <fullName evidence="1">Uncharacterized protein</fullName>
    </submittedName>
</protein>
<comment type="caution">
    <text evidence="1">The sequence shown here is derived from an EMBL/GenBank/DDBJ whole genome shotgun (WGS) entry which is preliminary data.</text>
</comment>